<reference evidence="18" key="1">
    <citation type="submission" date="2020-07" db="EMBL/GenBank/DDBJ databases">
        <title>Koleobacter methoxysyntrophicus gen. nov., sp. nov., a novel anaerobic bacterium isolated from deep subsurface oil field and proposal of Koleobacterales ord. nov. in the phylum Firmicutes.</title>
        <authorList>
            <person name="Sakamoto S."/>
            <person name="Tamaki H."/>
        </authorList>
    </citation>
    <scope>NUCLEOTIDE SEQUENCE</scope>
    <source>
        <strain evidence="18">NRmbB1</strain>
    </source>
</reference>
<accession>A0A8A0RQV3</accession>
<keyword evidence="5 16" id="KW-0963">Cytoplasm</keyword>
<evidence type="ECO:0000313" key="18">
    <source>
        <dbReference type="EMBL" id="QSQ10334.1"/>
    </source>
</evidence>
<keyword evidence="10 16" id="KW-0133">Cell shape</keyword>
<dbReference type="PANTHER" id="PTHR21071">
    <property type="entry name" value="UDP-N-ACETYLENOLPYRUVOYLGLUCOSAMINE REDUCTASE"/>
    <property type="match status" value="1"/>
</dbReference>
<evidence type="ECO:0000256" key="10">
    <source>
        <dbReference type="ARBA" id="ARBA00022960"/>
    </source>
</evidence>
<dbReference type="GO" id="GO:0051301">
    <property type="term" value="P:cell division"/>
    <property type="evidence" value="ECO:0007669"/>
    <property type="project" value="UniProtKB-KW"/>
</dbReference>
<evidence type="ECO:0000256" key="9">
    <source>
        <dbReference type="ARBA" id="ARBA00022857"/>
    </source>
</evidence>
<dbReference type="InterPro" id="IPR011601">
    <property type="entry name" value="MurB_C"/>
</dbReference>
<evidence type="ECO:0000256" key="5">
    <source>
        <dbReference type="ARBA" id="ARBA00022490"/>
    </source>
</evidence>
<dbReference type="EMBL" id="CP059066">
    <property type="protein sequence ID" value="QSQ10334.1"/>
    <property type="molecule type" value="Genomic_DNA"/>
</dbReference>
<feature type="active site" evidence="16">
    <location>
        <position position="178"/>
    </location>
</feature>
<dbReference type="SUPFAM" id="SSF56176">
    <property type="entry name" value="FAD-binding/transporter-associated domain-like"/>
    <property type="match status" value="1"/>
</dbReference>
<dbReference type="GO" id="GO:0008360">
    <property type="term" value="P:regulation of cell shape"/>
    <property type="evidence" value="ECO:0007669"/>
    <property type="project" value="UniProtKB-KW"/>
</dbReference>
<dbReference type="InterPro" id="IPR016167">
    <property type="entry name" value="FAD-bd_PCMH_sub1"/>
</dbReference>
<dbReference type="GO" id="GO:0071949">
    <property type="term" value="F:FAD binding"/>
    <property type="evidence" value="ECO:0007669"/>
    <property type="project" value="InterPro"/>
</dbReference>
<feature type="active site" description="Proton donor" evidence="16">
    <location>
        <position position="228"/>
    </location>
</feature>
<dbReference type="InterPro" id="IPR006094">
    <property type="entry name" value="Oxid_FAD_bind_N"/>
</dbReference>
<proteinExistence type="inferred from homology"/>
<keyword evidence="13 16" id="KW-0131">Cell cycle</keyword>
<dbReference type="InterPro" id="IPR016169">
    <property type="entry name" value="FAD-bd_PCMH_sub2"/>
</dbReference>
<dbReference type="AlphaFoldDB" id="A0A8A0RQV3"/>
<dbReference type="UniPathway" id="UPA00219"/>
<comment type="cofactor">
    <cofactor evidence="1 16">
        <name>FAD</name>
        <dbReference type="ChEBI" id="CHEBI:57692"/>
    </cofactor>
</comment>
<organism evidence="18 19">
    <name type="scientific">Koleobacter methoxysyntrophicus</name>
    <dbReference type="NCBI Taxonomy" id="2751313"/>
    <lineage>
        <taxon>Bacteria</taxon>
        <taxon>Bacillati</taxon>
        <taxon>Bacillota</taxon>
        <taxon>Clostridia</taxon>
        <taxon>Koleobacterales</taxon>
        <taxon>Koleobacteraceae</taxon>
        <taxon>Koleobacter</taxon>
    </lineage>
</organism>
<dbReference type="GO" id="GO:0005829">
    <property type="term" value="C:cytosol"/>
    <property type="evidence" value="ECO:0007669"/>
    <property type="project" value="TreeGrafter"/>
</dbReference>
<evidence type="ECO:0000256" key="2">
    <source>
        <dbReference type="ARBA" id="ARBA00003921"/>
    </source>
</evidence>
<dbReference type="InterPro" id="IPR036635">
    <property type="entry name" value="MurB_C_sf"/>
</dbReference>
<name>A0A8A0RQV3_9FIRM</name>
<comment type="catalytic activity">
    <reaction evidence="15 16">
        <text>UDP-N-acetyl-alpha-D-muramate + NADP(+) = UDP-N-acetyl-3-O-(1-carboxyvinyl)-alpha-D-glucosamine + NADPH + H(+)</text>
        <dbReference type="Rhea" id="RHEA:12248"/>
        <dbReference type="ChEBI" id="CHEBI:15378"/>
        <dbReference type="ChEBI" id="CHEBI:57783"/>
        <dbReference type="ChEBI" id="CHEBI:58349"/>
        <dbReference type="ChEBI" id="CHEBI:68483"/>
        <dbReference type="ChEBI" id="CHEBI:70757"/>
        <dbReference type="EC" id="1.3.1.98"/>
    </reaction>
</comment>
<dbReference type="Gene3D" id="3.90.78.10">
    <property type="entry name" value="UDP-N-acetylenolpyruvoylglucosamine reductase, C-terminal domain"/>
    <property type="match status" value="1"/>
</dbReference>
<dbReference type="HAMAP" id="MF_00037">
    <property type="entry name" value="MurB"/>
    <property type="match status" value="1"/>
</dbReference>
<gene>
    <name evidence="16 18" type="primary">murB</name>
    <name evidence="18" type="ORF">H0A61_02739</name>
</gene>
<dbReference type="PANTHER" id="PTHR21071:SF4">
    <property type="entry name" value="UDP-N-ACETYLENOLPYRUVOYLGLUCOSAMINE REDUCTASE"/>
    <property type="match status" value="1"/>
</dbReference>
<dbReference type="GO" id="GO:0009252">
    <property type="term" value="P:peptidoglycan biosynthetic process"/>
    <property type="evidence" value="ECO:0007669"/>
    <property type="project" value="UniProtKB-UniRule"/>
</dbReference>
<keyword evidence="12 16" id="KW-0560">Oxidoreductase</keyword>
<dbReference type="InterPro" id="IPR036318">
    <property type="entry name" value="FAD-bd_PCMH-like_sf"/>
</dbReference>
<evidence type="ECO:0000259" key="17">
    <source>
        <dbReference type="PROSITE" id="PS51387"/>
    </source>
</evidence>
<dbReference type="Gene3D" id="3.30.465.10">
    <property type="match status" value="1"/>
</dbReference>
<comment type="function">
    <text evidence="2 16">Cell wall formation.</text>
</comment>
<comment type="subcellular location">
    <subcellularLocation>
        <location evidence="3 16">Cytoplasm</location>
    </subcellularLocation>
</comment>
<dbReference type="KEGG" id="kme:H0A61_02739"/>
<protein>
    <recommendedName>
        <fullName evidence="16">UDP-N-acetylenolpyruvoylglucosamine reductase</fullName>
        <ecNumber evidence="16">1.3.1.98</ecNumber>
    </recommendedName>
    <alternativeName>
        <fullName evidence="16">UDP-N-acetylmuramate dehydrogenase</fullName>
    </alternativeName>
</protein>
<dbReference type="Pfam" id="PF01565">
    <property type="entry name" value="FAD_binding_4"/>
    <property type="match status" value="1"/>
</dbReference>
<evidence type="ECO:0000256" key="15">
    <source>
        <dbReference type="ARBA" id="ARBA00048914"/>
    </source>
</evidence>
<evidence type="ECO:0000256" key="4">
    <source>
        <dbReference type="ARBA" id="ARBA00004752"/>
    </source>
</evidence>
<evidence type="ECO:0000256" key="6">
    <source>
        <dbReference type="ARBA" id="ARBA00022618"/>
    </source>
</evidence>
<keyword evidence="19" id="KW-1185">Reference proteome</keyword>
<feature type="active site" evidence="16">
    <location>
        <position position="298"/>
    </location>
</feature>
<dbReference type="GO" id="GO:0071555">
    <property type="term" value="P:cell wall organization"/>
    <property type="evidence" value="ECO:0007669"/>
    <property type="project" value="UniProtKB-KW"/>
</dbReference>
<comment type="pathway">
    <text evidence="4 16">Cell wall biogenesis; peptidoglycan biosynthesis.</text>
</comment>
<evidence type="ECO:0000256" key="14">
    <source>
        <dbReference type="ARBA" id="ARBA00023316"/>
    </source>
</evidence>
<evidence type="ECO:0000313" key="19">
    <source>
        <dbReference type="Proteomes" id="UP000662904"/>
    </source>
</evidence>
<keyword evidence="9 16" id="KW-0521">NADP</keyword>
<dbReference type="SUPFAM" id="SSF56194">
    <property type="entry name" value="Uridine diphospho-N-Acetylenolpyruvylglucosamine reductase, MurB, C-terminal domain"/>
    <property type="match status" value="1"/>
</dbReference>
<keyword evidence="6 16" id="KW-0132">Cell division</keyword>
<dbReference type="Proteomes" id="UP000662904">
    <property type="component" value="Chromosome"/>
</dbReference>
<evidence type="ECO:0000256" key="8">
    <source>
        <dbReference type="ARBA" id="ARBA00022827"/>
    </source>
</evidence>
<dbReference type="GO" id="GO:0008762">
    <property type="term" value="F:UDP-N-acetylmuramate dehydrogenase activity"/>
    <property type="evidence" value="ECO:0007669"/>
    <property type="project" value="UniProtKB-UniRule"/>
</dbReference>
<keyword evidence="14 16" id="KW-0961">Cell wall biogenesis/degradation</keyword>
<evidence type="ECO:0000256" key="13">
    <source>
        <dbReference type="ARBA" id="ARBA00023306"/>
    </source>
</evidence>
<dbReference type="PROSITE" id="PS51387">
    <property type="entry name" value="FAD_PCMH"/>
    <property type="match status" value="1"/>
</dbReference>
<dbReference type="Pfam" id="PF02873">
    <property type="entry name" value="MurB_C"/>
    <property type="match status" value="1"/>
</dbReference>
<evidence type="ECO:0000256" key="1">
    <source>
        <dbReference type="ARBA" id="ARBA00001974"/>
    </source>
</evidence>
<keyword evidence="8 16" id="KW-0274">FAD</keyword>
<dbReference type="InterPro" id="IPR003170">
    <property type="entry name" value="MurB"/>
</dbReference>
<keyword evidence="11 16" id="KW-0573">Peptidoglycan synthesis</keyword>
<feature type="domain" description="FAD-binding PCMH-type" evidence="17">
    <location>
        <begin position="33"/>
        <end position="252"/>
    </location>
</feature>
<comment type="similarity">
    <text evidence="16">Belongs to the MurB family.</text>
</comment>
<sequence length="305" mass="33554">MHDKNSLYKAIIEKIPAEKVKIDEPMKNHTSFRIGGPADILVIPSSTEELKAVLQICMKNEIVPYIIGNGTNLLVLDNGIRGVVIKISSNFNYVEFKGSKVITHAGVLLSALSRLAMEQSLTGLEFAGGIPGTVGGAVCMNAGAYGGEMKDIVTRVEVMDLHGNINVLTNEEMNFGYRRSILQDGNLIATKVELQLKEGNYKEIQDRMNVLNFLRKKKQPLFVPSAGSTFKRPNGYYAGELIEKAGLKGLRIRDAQVSELHAGFIVNVGNATARDVLELISEIQRRIKEKYGVELVPEVKILGEE</sequence>
<evidence type="ECO:0000256" key="12">
    <source>
        <dbReference type="ARBA" id="ARBA00023002"/>
    </source>
</evidence>
<dbReference type="EC" id="1.3.1.98" evidence="16"/>
<evidence type="ECO:0000256" key="11">
    <source>
        <dbReference type="ARBA" id="ARBA00022984"/>
    </source>
</evidence>
<evidence type="ECO:0000256" key="3">
    <source>
        <dbReference type="ARBA" id="ARBA00004496"/>
    </source>
</evidence>
<dbReference type="NCBIfam" id="TIGR00179">
    <property type="entry name" value="murB"/>
    <property type="match status" value="1"/>
</dbReference>
<dbReference type="RefSeq" id="WP_206707643.1">
    <property type="nucleotide sequence ID" value="NZ_CP059066.1"/>
</dbReference>
<dbReference type="InterPro" id="IPR016166">
    <property type="entry name" value="FAD-bd_PCMH"/>
</dbReference>
<keyword evidence="7 16" id="KW-0285">Flavoprotein</keyword>
<evidence type="ECO:0000256" key="16">
    <source>
        <dbReference type="HAMAP-Rule" id="MF_00037"/>
    </source>
</evidence>
<evidence type="ECO:0000256" key="7">
    <source>
        <dbReference type="ARBA" id="ARBA00022630"/>
    </source>
</evidence>
<dbReference type="Gene3D" id="3.30.43.10">
    <property type="entry name" value="Uridine Diphospho-n-acetylenolpyruvylglucosamine Reductase, domain 2"/>
    <property type="match status" value="1"/>
</dbReference>
<dbReference type="NCBIfam" id="NF010480">
    <property type="entry name" value="PRK13905.1"/>
    <property type="match status" value="1"/>
</dbReference>